<keyword evidence="2" id="KW-0677">Repeat</keyword>
<proteinExistence type="predicted"/>
<comment type="caution">
    <text evidence="4">The sequence shown here is derived from an EMBL/GenBank/DDBJ whole genome shotgun (WGS) entry which is preliminary data.</text>
</comment>
<dbReference type="PANTHER" id="PTHR24412">
    <property type="entry name" value="KELCH PROTEIN"/>
    <property type="match status" value="1"/>
</dbReference>
<sequence length="110" mass="11991">AISVTHPVEKSLCDFATQRNEKRGFDVTLIIGETTINAHKAVLCARIPFMRALFDMKGSESTSGTINLSSTLYDSTTIASLIDFAYTGTITISEATVTLLMISANYFEMV</sequence>
<keyword evidence="5" id="KW-1185">Reference proteome</keyword>
<dbReference type="SMART" id="SM00225">
    <property type="entry name" value="BTB"/>
    <property type="match status" value="1"/>
</dbReference>
<evidence type="ECO:0000259" key="3">
    <source>
        <dbReference type="PROSITE" id="PS50097"/>
    </source>
</evidence>
<evidence type="ECO:0000256" key="2">
    <source>
        <dbReference type="ARBA" id="ARBA00022737"/>
    </source>
</evidence>
<gene>
    <name evidence="4" type="ORF">PENTCL1PPCAC_10310</name>
</gene>
<dbReference type="PANTHER" id="PTHR24412:SF497">
    <property type="entry name" value="KELCH-LIKE PROTEIN 18"/>
    <property type="match status" value="1"/>
</dbReference>
<dbReference type="PROSITE" id="PS50097">
    <property type="entry name" value="BTB"/>
    <property type="match status" value="1"/>
</dbReference>
<name>A0AAV5SZE9_9BILA</name>
<protein>
    <recommendedName>
        <fullName evidence="3">BTB domain-containing protein</fullName>
    </recommendedName>
</protein>
<dbReference type="Pfam" id="PF00651">
    <property type="entry name" value="BTB"/>
    <property type="match status" value="1"/>
</dbReference>
<evidence type="ECO:0000313" key="4">
    <source>
        <dbReference type="EMBL" id="GMS88135.1"/>
    </source>
</evidence>
<dbReference type="CDD" id="cd18186">
    <property type="entry name" value="BTB_POZ_ZBTB_KLHL-like"/>
    <property type="match status" value="1"/>
</dbReference>
<dbReference type="SUPFAM" id="SSF54695">
    <property type="entry name" value="POZ domain"/>
    <property type="match status" value="1"/>
</dbReference>
<evidence type="ECO:0000313" key="5">
    <source>
        <dbReference type="Proteomes" id="UP001432027"/>
    </source>
</evidence>
<feature type="non-terminal residue" evidence="4">
    <location>
        <position position="110"/>
    </location>
</feature>
<dbReference type="Gene3D" id="3.30.710.10">
    <property type="entry name" value="Potassium Channel Kv1.1, Chain A"/>
    <property type="match status" value="1"/>
</dbReference>
<keyword evidence="1" id="KW-0880">Kelch repeat</keyword>
<dbReference type="InterPro" id="IPR000210">
    <property type="entry name" value="BTB/POZ_dom"/>
</dbReference>
<evidence type="ECO:0000256" key="1">
    <source>
        <dbReference type="ARBA" id="ARBA00022441"/>
    </source>
</evidence>
<dbReference type="AlphaFoldDB" id="A0AAV5SZE9"/>
<accession>A0AAV5SZE9</accession>
<dbReference type="Proteomes" id="UP001432027">
    <property type="component" value="Unassembled WGS sequence"/>
</dbReference>
<dbReference type="EMBL" id="BTSX01000003">
    <property type="protein sequence ID" value="GMS88135.1"/>
    <property type="molecule type" value="Genomic_DNA"/>
</dbReference>
<dbReference type="InterPro" id="IPR011333">
    <property type="entry name" value="SKP1/BTB/POZ_sf"/>
</dbReference>
<feature type="non-terminal residue" evidence="4">
    <location>
        <position position="1"/>
    </location>
</feature>
<reference evidence="4" key="1">
    <citation type="submission" date="2023-10" db="EMBL/GenBank/DDBJ databases">
        <title>Genome assembly of Pristionchus species.</title>
        <authorList>
            <person name="Yoshida K."/>
            <person name="Sommer R.J."/>
        </authorList>
    </citation>
    <scope>NUCLEOTIDE SEQUENCE</scope>
    <source>
        <strain evidence="4">RS0144</strain>
    </source>
</reference>
<feature type="domain" description="BTB" evidence="3">
    <location>
        <begin position="25"/>
        <end position="94"/>
    </location>
</feature>
<organism evidence="4 5">
    <name type="scientific">Pristionchus entomophagus</name>
    <dbReference type="NCBI Taxonomy" id="358040"/>
    <lineage>
        <taxon>Eukaryota</taxon>
        <taxon>Metazoa</taxon>
        <taxon>Ecdysozoa</taxon>
        <taxon>Nematoda</taxon>
        <taxon>Chromadorea</taxon>
        <taxon>Rhabditida</taxon>
        <taxon>Rhabditina</taxon>
        <taxon>Diplogasteromorpha</taxon>
        <taxon>Diplogasteroidea</taxon>
        <taxon>Neodiplogasteridae</taxon>
        <taxon>Pristionchus</taxon>
    </lineage>
</organism>